<dbReference type="PANTHER" id="PTHR38730:SF1">
    <property type="entry name" value="SLL7028 PROTEIN"/>
    <property type="match status" value="1"/>
</dbReference>
<dbReference type="PANTHER" id="PTHR38730">
    <property type="entry name" value="SLL7028 PROTEIN"/>
    <property type="match status" value="1"/>
</dbReference>
<feature type="region of interest" description="Disordered" evidence="1">
    <location>
        <begin position="198"/>
        <end position="374"/>
    </location>
</feature>
<dbReference type="Proteomes" id="UP000824128">
    <property type="component" value="Unassembled WGS sequence"/>
</dbReference>
<dbReference type="EMBL" id="DVNZ01000142">
    <property type="protein sequence ID" value="HIU94415.1"/>
    <property type="molecule type" value="Genomic_DNA"/>
</dbReference>
<evidence type="ECO:0000259" key="2">
    <source>
        <dbReference type="Pfam" id="PF09967"/>
    </source>
</evidence>
<feature type="compositionally biased region" description="Gly residues" evidence="1">
    <location>
        <begin position="360"/>
        <end position="369"/>
    </location>
</feature>
<evidence type="ECO:0000313" key="5">
    <source>
        <dbReference type="Proteomes" id="UP000824128"/>
    </source>
</evidence>
<feature type="compositionally biased region" description="Acidic residues" evidence="1">
    <location>
        <begin position="206"/>
        <end position="219"/>
    </location>
</feature>
<feature type="compositionally biased region" description="Acidic residues" evidence="1">
    <location>
        <begin position="246"/>
        <end position="255"/>
    </location>
</feature>
<evidence type="ECO:0000313" key="4">
    <source>
        <dbReference type="EMBL" id="HIU94415.1"/>
    </source>
</evidence>
<sequence>MEHTTAAAPPRAHEDERLRRMDALARDVLRLARNTLLVHLRFLDAALSRFTPERADGGRIATDGQVLRYDPQYVLLSYRDERERPTRDFLHLVLHCAFRHAFVDPRLDRVCWDLACDIAAECAIDSLGLPCVAAQRQAQQQPIVQRLLREGVPLTAEKIYRYFKNERCLEADMLRALREPFLADEHDLWYLDLPAQQRDGERAEEPGEAGEADDADEPGGADAPQQDGGEEGAGADGDQPGGREETELDEPEGEGDAPQQDGGEGDADGDAPDEDESAQDGDESAQDGDESAQDEDESAPDGDGDQPGGAPDEGLNAPDEGERAPEGEEEPPDAQGGVPFATELPEQGEEAALRQASAGEAGGRTGGAGSRAPLTREQLEELWSEIARHMKVDLETGRLERGSGAGAMMQNLLAVTREPHDYADFLRRFAVLGEHIQINDDEFDYIYYTYGLRLYGKTPLIEPLEYKEVRRIREFVIAIDTSGSVKGEQVQRFIQKTYNILLEQESFFTKINLHIVQCDAAIQEAQKITSREEFDAYLASMTLKGFGGTDFRPVFAYVDRMIEQREFTNLRGLIYFTDGEGIFPARQPAYETAFVFVRDDYETPKVPVWAIRLVLDRDGL</sequence>
<reference evidence="4" key="2">
    <citation type="journal article" date="2021" name="PeerJ">
        <title>Extensive microbial diversity within the chicken gut microbiome revealed by metagenomics and culture.</title>
        <authorList>
            <person name="Gilroy R."/>
            <person name="Ravi A."/>
            <person name="Getino M."/>
            <person name="Pursley I."/>
            <person name="Horton D.L."/>
            <person name="Alikhan N.F."/>
            <person name="Baker D."/>
            <person name="Gharbi K."/>
            <person name="Hall N."/>
            <person name="Watson M."/>
            <person name="Adriaenssens E.M."/>
            <person name="Foster-Nyarko E."/>
            <person name="Jarju S."/>
            <person name="Secka A."/>
            <person name="Antonio M."/>
            <person name="Oren A."/>
            <person name="Chaudhuri R.R."/>
            <person name="La Ragione R."/>
            <person name="Hildebrand F."/>
            <person name="Pallen M.J."/>
        </authorList>
    </citation>
    <scope>NUCLEOTIDE SEQUENCE</scope>
    <source>
        <strain evidence="4">ChiGjej2B2-16831</strain>
    </source>
</reference>
<evidence type="ECO:0008006" key="6">
    <source>
        <dbReference type="Google" id="ProtNLM"/>
    </source>
</evidence>
<dbReference type="Gene3D" id="3.40.50.410">
    <property type="entry name" value="von Willebrand factor, type A domain"/>
    <property type="match status" value="1"/>
</dbReference>
<dbReference type="InterPro" id="IPR018698">
    <property type="entry name" value="VWA-like_dom"/>
</dbReference>
<name>A0A9D1N3X4_9FIRM</name>
<dbReference type="AlphaFoldDB" id="A0A9D1N3X4"/>
<dbReference type="SUPFAM" id="SSF53300">
    <property type="entry name" value="vWA-like"/>
    <property type="match status" value="1"/>
</dbReference>
<accession>A0A9D1N3X4</accession>
<gene>
    <name evidence="4" type="ORF">IAD24_04575</name>
</gene>
<organism evidence="4 5">
    <name type="scientific">Candidatus Aphodomorpha intestinavium</name>
    <dbReference type="NCBI Taxonomy" id="2840672"/>
    <lineage>
        <taxon>Bacteria</taxon>
        <taxon>Bacillati</taxon>
        <taxon>Bacillota</taxon>
        <taxon>Clostridia</taxon>
        <taxon>Eubacteriales</taxon>
        <taxon>Candidatus Aphodomorpha</taxon>
    </lineage>
</organism>
<feature type="domain" description="VWA-like" evidence="2">
    <location>
        <begin position="476"/>
        <end position="615"/>
    </location>
</feature>
<proteinExistence type="predicted"/>
<evidence type="ECO:0000259" key="3">
    <source>
        <dbReference type="Pfam" id="PF13203"/>
    </source>
</evidence>
<comment type="caution">
    <text evidence="4">The sequence shown here is derived from an EMBL/GenBank/DDBJ whole genome shotgun (WGS) entry which is preliminary data.</text>
</comment>
<reference evidence="4" key="1">
    <citation type="submission" date="2020-10" db="EMBL/GenBank/DDBJ databases">
        <authorList>
            <person name="Gilroy R."/>
        </authorList>
    </citation>
    <scope>NUCLEOTIDE SEQUENCE</scope>
    <source>
        <strain evidence="4">ChiGjej2B2-16831</strain>
    </source>
</reference>
<dbReference type="CDD" id="cd00198">
    <property type="entry name" value="vWFA"/>
    <property type="match status" value="1"/>
</dbReference>
<dbReference type="InterPro" id="IPR036465">
    <property type="entry name" value="vWFA_dom_sf"/>
</dbReference>
<dbReference type="Pfam" id="PF13203">
    <property type="entry name" value="DUF2201_N"/>
    <property type="match status" value="1"/>
</dbReference>
<feature type="compositionally biased region" description="Acidic residues" evidence="1">
    <location>
        <begin position="263"/>
        <end position="304"/>
    </location>
</feature>
<evidence type="ECO:0000256" key="1">
    <source>
        <dbReference type="SAM" id="MobiDB-lite"/>
    </source>
</evidence>
<dbReference type="Pfam" id="PF09967">
    <property type="entry name" value="DUF2201"/>
    <property type="match status" value="1"/>
</dbReference>
<feature type="domain" description="Putative metallopeptidase" evidence="3">
    <location>
        <begin position="32"/>
        <end position="269"/>
    </location>
</feature>
<dbReference type="InterPro" id="IPR025154">
    <property type="entry name" value="Put_metallopeptidase_dom"/>
</dbReference>
<protein>
    <recommendedName>
        <fullName evidence="6">Metallopeptidase</fullName>
    </recommendedName>
</protein>